<protein>
    <recommendedName>
        <fullName evidence="5">CENP-V/GFA domain-containing protein</fullName>
    </recommendedName>
</protein>
<sequence>MTDLSDLSAYTNNPVPLPITGGCACGALRYSIDAQPLIALQCHCVYCQKISGTGHGCFVVTPGEAATTTGEAREFTYVADSGGTSFRYFCPQCSAMVFAKLSRHPETFVVAAASLDDRENYRPSVTVFAKEATSWDPPAPGLTLFTEGLG</sequence>
<gene>
    <name evidence="6" type="ORF">FHS92_001413</name>
</gene>
<feature type="domain" description="CENP-V/GFA" evidence="5">
    <location>
        <begin position="19"/>
        <end position="136"/>
    </location>
</feature>
<evidence type="ECO:0000256" key="3">
    <source>
        <dbReference type="ARBA" id="ARBA00022833"/>
    </source>
</evidence>
<comment type="similarity">
    <text evidence="1">Belongs to the Gfa family.</text>
</comment>
<keyword evidence="2" id="KW-0479">Metal-binding</keyword>
<evidence type="ECO:0000259" key="5">
    <source>
        <dbReference type="PROSITE" id="PS51891"/>
    </source>
</evidence>
<dbReference type="AlphaFoldDB" id="A0A841IZ45"/>
<dbReference type="SUPFAM" id="SSF51316">
    <property type="entry name" value="Mss4-like"/>
    <property type="match status" value="1"/>
</dbReference>
<keyword evidence="7" id="KW-1185">Reference proteome</keyword>
<evidence type="ECO:0000313" key="6">
    <source>
        <dbReference type="EMBL" id="MBB6123684.1"/>
    </source>
</evidence>
<reference evidence="6 7" key="1">
    <citation type="submission" date="2020-08" db="EMBL/GenBank/DDBJ databases">
        <title>Genomic Encyclopedia of Type Strains, Phase IV (KMG-IV): sequencing the most valuable type-strain genomes for metagenomic binning, comparative biology and taxonomic classification.</title>
        <authorList>
            <person name="Goeker M."/>
        </authorList>
    </citation>
    <scope>NUCLEOTIDE SEQUENCE [LARGE SCALE GENOMIC DNA]</scope>
    <source>
        <strain evidence="6 7">DSM 102255</strain>
    </source>
</reference>
<dbReference type="PROSITE" id="PS51891">
    <property type="entry name" value="CENP_V_GFA"/>
    <property type="match status" value="1"/>
</dbReference>
<dbReference type="GO" id="GO:0016846">
    <property type="term" value="F:carbon-sulfur lyase activity"/>
    <property type="evidence" value="ECO:0007669"/>
    <property type="project" value="InterPro"/>
</dbReference>
<accession>A0A841IZ45</accession>
<evidence type="ECO:0000256" key="4">
    <source>
        <dbReference type="ARBA" id="ARBA00023239"/>
    </source>
</evidence>
<dbReference type="Proteomes" id="UP000552700">
    <property type="component" value="Unassembled WGS sequence"/>
</dbReference>
<keyword evidence="3" id="KW-0862">Zinc</keyword>
<dbReference type="InterPro" id="IPR006913">
    <property type="entry name" value="CENP-V/GFA"/>
</dbReference>
<dbReference type="InterPro" id="IPR011057">
    <property type="entry name" value="Mss4-like_sf"/>
</dbReference>
<dbReference type="Gene3D" id="3.90.1590.10">
    <property type="entry name" value="glutathione-dependent formaldehyde- activating enzyme (gfa)"/>
    <property type="match status" value="1"/>
</dbReference>
<evidence type="ECO:0000256" key="2">
    <source>
        <dbReference type="ARBA" id="ARBA00022723"/>
    </source>
</evidence>
<dbReference type="Pfam" id="PF04828">
    <property type="entry name" value="GFA"/>
    <property type="match status" value="1"/>
</dbReference>
<keyword evidence="4" id="KW-0456">Lyase</keyword>
<name>A0A841IZ45_9SPHN</name>
<evidence type="ECO:0000313" key="7">
    <source>
        <dbReference type="Proteomes" id="UP000552700"/>
    </source>
</evidence>
<dbReference type="EMBL" id="JACIJP010000002">
    <property type="protein sequence ID" value="MBB6123684.1"/>
    <property type="molecule type" value="Genomic_DNA"/>
</dbReference>
<evidence type="ECO:0000256" key="1">
    <source>
        <dbReference type="ARBA" id="ARBA00005495"/>
    </source>
</evidence>
<dbReference type="GO" id="GO:0046872">
    <property type="term" value="F:metal ion binding"/>
    <property type="evidence" value="ECO:0007669"/>
    <property type="project" value="UniProtKB-KW"/>
</dbReference>
<comment type="caution">
    <text evidence="6">The sequence shown here is derived from an EMBL/GenBank/DDBJ whole genome shotgun (WGS) entry which is preliminary data.</text>
</comment>
<proteinExistence type="inferred from homology"/>
<dbReference type="PANTHER" id="PTHR33337:SF40">
    <property type="entry name" value="CENP-V_GFA DOMAIN-CONTAINING PROTEIN-RELATED"/>
    <property type="match status" value="1"/>
</dbReference>
<organism evidence="6 7">
    <name type="scientific">Sphingobium subterraneum</name>
    <dbReference type="NCBI Taxonomy" id="627688"/>
    <lineage>
        <taxon>Bacteria</taxon>
        <taxon>Pseudomonadati</taxon>
        <taxon>Pseudomonadota</taxon>
        <taxon>Alphaproteobacteria</taxon>
        <taxon>Sphingomonadales</taxon>
        <taxon>Sphingomonadaceae</taxon>
        <taxon>Sphingobium</taxon>
    </lineage>
</organism>
<dbReference type="RefSeq" id="WP_184079049.1">
    <property type="nucleotide sequence ID" value="NZ_JACIJP010000002.1"/>
</dbReference>
<dbReference type="PANTHER" id="PTHR33337">
    <property type="entry name" value="GFA DOMAIN-CONTAINING PROTEIN"/>
    <property type="match status" value="1"/>
</dbReference>